<gene>
    <name evidence="2" type="ORF">OOU_Y34scaffold00838g4</name>
</gene>
<evidence type="ECO:0000313" key="2">
    <source>
        <dbReference type="EMBL" id="ELQ33945.1"/>
    </source>
</evidence>
<feature type="region of interest" description="Disordered" evidence="1">
    <location>
        <begin position="1"/>
        <end position="34"/>
    </location>
</feature>
<name>A0AA97NPJ9_PYRO3</name>
<proteinExistence type="predicted"/>
<feature type="compositionally biased region" description="Pro residues" evidence="1">
    <location>
        <begin position="11"/>
        <end position="26"/>
    </location>
</feature>
<dbReference type="Proteomes" id="UP000011086">
    <property type="component" value="Unassembled WGS sequence"/>
</dbReference>
<evidence type="ECO:0000256" key="1">
    <source>
        <dbReference type="SAM" id="MobiDB-lite"/>
    </source>
</evidence>
<accession>A0AA97NPJ9</accession>
<reference evidence="2" key="1">
    <citation type="journal article" date="2012" name="PLoS Genet.">
        <title>Comparative analysis of the genomes of two field isolates of the rice blast fungus Magnaporthe oryzae.</title>
        <authorList>
            <person name="Xue M."/>
            <person name="Yang J."/>
            <person name="Li Z."/>
            <person name="Hu S."/>
            <person name="Yao N."/>
            <person name="Dean R.A."/>
            <person name="Zhao W."/>
            <person name="Shen M."/>
            <person name="Zhang H."/>
            <person name="Li C."/>
            <person name="Liu L."/>
            <person name="Cao L."/>
            <person name="Xu X."/>
            <person name="Xing Y."/>
            <person name="Hsiang T."/>
            <person name="Zhang Z."/>
            <person name="Xu J.R."/>
            <person name="Peng Y.L."/>
        </authorList>
    </citation>
    <scope>NUCLEOTIDE SEQUENCE</scope>
    <source>
        <strain evidence="2">Y34</strain>
    </source>
</reference>
<dbReference type="EMBL" id="JH793386">
    <property type="protein sequence ID" value="ELQ33945.1"/>
    <property type="molecule type" value="Genomic_DNA"/>
</dbReference>
<organism evidence="2">
    <name type="scientific">Pyricularia oryzae (strain Y34)</name>
    <name type="common">Rice blast fungus</name>
    <name type="synonym">Magnaporthe oryzae</name>
    <dbReference type="NCBI Taxonomy" id="1143189"/>
    <lineage>
        <taxon>Eukaryota</taxon>
        <taxon>Fungi</taxon>
        <taxon>Dikarya</taxon>
        <taxon>Ascomycota</taxon>
        <taxon>Pezizomycotina</taxon>
        <taxon>Sordariomycetes</taxon>
        <taxon>Sordariomycetidae</taxon>
        <taxon>Magnaporthales</taxon>
        <taxon>Pyriculariaceae</taxon>
        <taxon>Pyricularia</taxon>
    </lineage>
</organism>
<protein>
    <submittedName>
        <fullName evidence="2">Uncharacterized protein</fullName>
    </submittedName>
</protein>
<sequence>MDTSKQVSVPAPAPQAPPATPAPAAPPASAAPAPLDFINKSSGGGMGFSKPMKSRPSIPDNVVLSLGWCSVALRESPEGSLLKPSRDVTSGKRFEPVFDVLVCIPDDATSIGSILWLMVTGGDTVDWIWRSGSEGRPNSPSSSFVGALFLLLGFIVPFVFNNNLNAGNDVEDFFSKYMAAQLLHYVCSDIRKFVELVLGGVQKFACDNQAKSDDVLIVKLPET</sequence>
<dbReference type="AlphaFoldDB" id="A0AA97NPJ9"/>